<dbReference type="EMBL" id="JH688138">
    <property type="protein sequence ID" value="EJD33637.1"/>
    <property type="molecule type" value="Genomic_DNA"/>
</dbReference>
<evidence type="ECO:0000313" key="4">
    <source>
        <dbReference type="Proteomes" id="UP000006514"/>
    </source>
</evidence>
<name>J0WP49_AURST</name>
<evidence type="ECO:0000313" key="3">
    <source>
        <dbReference type="EMBL" id="EJD33637.1"/>
    </source>
</evidence>
<evidence type="ECO:0000259" key="2">
    <source>
        <dbReference type="Pfam" id="PF12937"/>
    </source>
</evidence>
<dbReference type="eggNOG" id="ENOG502R6WZ">
    <property type="taxonomic scope" value="Eukaryota"/>
</dbReference>
<gene>
    <name evidence="3" type="ORF">AURDEDRAFT_177278</name>
</gene>
<proteinExistence type="predicted"/>
<dbReference type="Pfam" id="PF12937">
    <property type="entry name" value="F-box-like"/>
    <property type="match status" value="1"/>
</dbReference>
<dbReference type="Gene3D" id="1.20.1280.50">
    <property type="match status" value="1"/>
</dbReference>
<feature type="compositionally biased region" description="Basic and acidic residues" evidence="1">
    <location>
        <begin position="8"/>
        <end position="17"/>
    </location>
</feature>
<dbReference type="InterPro" id="IPR036047">
    <property type="entry name" value="F-box-like_dom_sf"/>
</dbReference>
<organism evidence="3 4">
    <name type="scientific">Auricularia subglabra (strain TFB-10046 / SS5)</name>
    <name type="common">White-rot fungus</name>
    <name type="synonym">Auricularia delicata (strain TFB10046)</name>
    <dbReference type="NCBI Taxonomy" id="717982"/>
    <lineage>
        <taxon>Eukaryota</taxon>
        <taxon>Fungi</taxon>
        <taxon>Dikarya</taxon>
        <taxon>Basidiomycota</taxon>
        <taxon>Agaricomycotina</taxon>
        <taxon>Agaricomycetes</taxon>
        <taxon>Auriculariales</taxon>
        <taxon>Auriculariaceae</taxon>
        <taxon>Auricularia</taxon>
    </lineage>
</organism>
<dbReference type="AlphaFoldDB" id="J0WP49"/>
<dbReference type="SUPFAM" id="SSF81383">
    <property type="entry name" value="F-box domain"/>
    <property type="match status" value="1"/>
</dbReference>
<dbReference type="OrthoDB" id="2269034at2759"/>
<dbReference type="InParanoid" id="J0WP49"/>
<protein>
    <recommendedName>
        <fullName evidence="2">F-box domain-containing protein</fullName>
    </recommendedName>
</protein>
<dbReference type="KEGG" id="adl:AURDEDRAFT_177278"/>
<accession>J0WP49</accession>
<dbReference type="Proteomes" id="UP000006514">
    <property type="component" value="Unassembled WGS sequence"/>
</dbReference>
<keyword evidence="4" id="KW-1185">Reference proteome</keyword>
<evidence type="ECO:0000256" key="1">
    <source>
        <dbReference type="SAM" id="MobiDB-lite"/>
    </source>
</evidence>
<reference evidence="4" key="1">
    <citation type="journal article" date="2012" name="Science">
        <title>The Paleozoic origin of enzymatic lignin decomposition reconstructed from 31 fungal genomes.</title>
        <authorList>
            <person name="Floudas D."/>
            <person name="Binder M."/>
            <person name="Riley R."/>
            <person name="Barry K."/>
            <person name="Blanchette R.A."/>
            <person name="Henrissat B."/>
            <person name="Martinez A.T."/>
            <person name="Otillar R."/>
            <person name="Spatafora J.W."/>
            <person name="Yadav J.S."/>
            <person name="Aerts A."/>
            <person name="Benoit I."/>
            <person name="Boyd A."/>
            <person name="Carlson A."/>
            <person name="Copeland A."/>
            <person name="Coutinho P.M."/>
            <person name="de Vries R.P."/>
            <person name="Ferreira P."/>
            <person name="Findley K."/>
            <person name="Foster B."/>
            <person name="Gaskell J."/>
            <person name="Glotzer D."/>
            <person name="Gorecki P."/>
            <person name="Heitman J."/>
            <person name="Hesse C."/>
            <person name="Hori C."/>
            <person name="Igarashi K."/>
            <person name="Jurgens J.A."/>
            <person name="Kallen N."/>
            <person name="Kersten P."/>
            <person name="Kohler A."/>
            <person name="Kuees U."/>
            <person name="Kumar T.K.A."/>
            <person name="Kuo A."/>
            <person name="LaButti K."/>
            <person name="Larrondo L.F."/>
            <person name="Lindquist E."/>
            <person name="Ling A."/>
            <person name="Lombard V."/>
            <person name="Lucas S."/>
            <person name="Lundell T."/>
            <person name="Martin R."/>
            <person name="McLaughlin D.J."/>
            <person name="Morgenstern I."/>
            <person name="Morin E."/>
            <person name="Murat C."/>
            <person name="Nagy L.G."/>
            <person name="Nolan M."/>
            <person name="Ohm R.A."/>
            <person name="Patyshakuliyeva A."/>
            <person name="Rokas A."/>
            <person name="Ruiz-Duenas F.J."/>
            <person name="Sabat G."/>
            <person name="Salamov A."/>
            <person name="Samejima M."/>
            <person name="Schmutz J."/>
            <person name="Slot J.C."/>
            <person name="St John F."/>
            <person name="Stenlid J."/>
            <person name="Sun H."/>
            <person name="Sun S."/>
            <person name="Syed K."/>
            <person name="Tsang A."/>
            <person name="Wiebenga A."/>
            <person name="Young D."/>
            <person name="Pisabarro A."/>
            <person name="Eastwood D.C."/>
            <person name="Martin F."/>
            <person name="Cullen D."/>
            <person name="Grigoriev I.V."/>
            <person name="Hibbett D.S."/>
        </authorList>
    </citation>
    <scope>NUCLEOTIDE SEQUENCE [LARGE SCALE GENOMIC DNA]</scope>
    <source>
        <strain evidence="4">TFB10046</strain>
    </source>
</reference>
<dbReference type="InterPro" id="IPR001810">
    <property type="entry name" value="F-box_dom"/>
</dbReference>
<feature type="region of interest" description="Disordered" evidence="1">
    <location>
        <begin position="1"/>
        <end position="54"/>
    </location>
</feature>
<feature type="domain" description="F-box" evidence="2">
    <location>
        <begin position="115"/>
        <end position="161"/>
    </location>
</feature>
<sequence>MAADAEAAEARAPHDAPDWPPCLDPHLHPAQSCDEDERTRPAETPFVAGPAGTGNADRAVVARLVNARSRSPSPDTTLAALADATAKTPSDYQERMQLMTPSACVPHTRGRGEATLPPELLYIVLDHTVPCESRLAFSLASVCRRWRRVALSHRALWSTISSELLGVDLSRLETQLTRSKDASLDIEISWDSTARDLAELVSLLALLGAQACRWRRLTLRLSPLSAEVTLAAGFLSRPTPLLEEMAFITSFGPSVPSTPPARLLLPDAPRLRVLKVSGAGTTCSVSSAFPALRDLRVRWDARADEGLYGSLSRAPGLVVVEVDVPVRACPPSTIALRNLKRLDVGWSSGRLLVGFPSRALELPMLEELHLHCELREAIVPFLDAVSGTVRILGLGSVLTPDELDVVQALRRVEQLRFYPRKQRPDYLDPDLWTKGSVTAPALVRLASDVRPVWPELEAIRCLDYDPSLERPFLAFVRARTGGSVKTSRGLRTLDFWEEGYGGKVPPRVLKEVALLLNPHASSAWPF</sequence>